<dbReference type="NCBIfam" id="TIGR00499">
    <property type="entry name" value="lysS_bact"/>
    <property type="match status" value="1"/>
</dbReference>
<dbReference type="InterPro" id="IPR012340">
    <property type="entry name" value="NA-bd_OB-fold"/>
</dbReference>
<evidence type="ECO:0000256" key="6">
    <source>
        <dbReference type="ARBA" id="ARBA00023146"/>
    </source>
</evidence>
<dbReference type="Gene3D" id="2.40.50.140">
    <property type="entry name" value="Nucleic acid-binding proteins"/>
    <property type="match status" value="1"/>
</dbReference>
<comment type="similarity">
    <text evidence="8">Belongs to the class-II aminoacyl-tRNA synthetase family.</text>
</comment>
<dbReference type="EMBL" id="JAMTCG010000005">
    <property type="protein sequence ID" value="MCP2161677.1"/>
    <property type="molecule type" value="Genomic_DNA"/>
</dbReference>
<comment type="subcellular location">
    <subcellularLocation>
        <location evidence="8">Cytoplasm</location>
    </subcellularLocation>
</comment>
<evidence type="ECO:0000313" key="12">
    <source>
        <dbReference type="Proteomes" id="UP001205740"/>
    </source>
</evidence>
<name>A0ABT1H722_9NOCA</name>
<keyword evidence="2 8" id="KW-0479">Metal-binding</keyword>
<dbReference type="NCBIfam" id="NF001756">
    <property type="entry name" value="PRK00484.1"/>
    <property type="match status" value="1"/>
</dbReference>
<keyword evidence="12" id="KW-1185">Reference proteome</keyword>
<dbReference type="InterPro" id="IPR006195">
    <property type="entry name" value="aa-tRNA-synth_II"/>
</dbReference>
<evidence type="ECO:0000259" key="10">
    <source>
        <dbReference type="PROSITE" id="PS50862"/>
    </source>
</evidence>
<dbReference type="InterPro" id="IPR004365">
    <property type="entry name" value="NA-bd_OB_tRNA"/>
</dbReference>
<dbReference type="HAMAP" id="MF_00252">
    <property type="entry name" value="Lys_tRNA_synth_class2"/>
    <property type="match status" value="1"/>
</dbReference>
<dbReference type="Proteomes" id="UP001205740">
    <property type="component" value="Unassembled WGS sequence"/>
</dbReference>
<dbReference type="InterPro" id="IPR045864">
    <property type="entry name" value="aa-tRNA-synth_II/BPL/LPL"/>
</dbReference>
<gene>
    <name evidence="8" type="primary">lysS</name>
    <name evidence="11" type="ORF">LX12_002876</name>
</gene>
<organism evidence="11 12">
    <name type="scientific">Williamsia serinedens</name>
    <dbReference type="NCBI Taxonomy" id="391736"/>
    <lineage>
        <taxon>Bacteria</taxon>
        <taxon>Bacillati</taxon>
        <taxon>Actinomycetota</taxon>
        <taxon>Actinomycetes</taxon>
        <taxon>Mycobacteriales</taxon>
        <taxon>Nocardiaceae</taxon>
        <taxon>Williamsia</taxon>
    </lineage>
</organism>
<evidence type="ECO:0000256" key="1">
    <source>
        <dbReference type="ARBA" id="ARBA00022598"/>
    </source>
</evidence>
<comment type="cofactor">
    <cofactor evidence="8 9">
        <name>Mg(2+)</name>
        <dbReference type="ChEBI" id="CHEBI:18420"/>
    </cofactor>
    <text evidence="8 9">Binds 3 Mg(2+) ions per subunit.</text>
</comment>
<evidence type="ECO:0000256" key="5">
    <source>
        <dbReference type="ARBA" id="ARBA00022842"/>
    </source>
</evidence>
<evidence type="ECO:0000313" key="11">
    <source>
        <dbReference type="EMBL" id="MCP2161677.1"/>
    </source>
</evidence>
<keyword evidence="6 8" id="KW-0030">Aminoacyl-tRNA synthetase</keyword>
<evidence type="ECO:0000256" key="8">
    <source>
        <dbReference type="HAMAP-Rule" id="MF_00252"/>
    </source>
</evidence>
<dbReference type="SUPFAM" id="SSF50249">
    <property type="entry name" value="Nucleic acid-binding proteins"/>
    <property type="match status" value="1"/>
</dbReference>
<keyword evidence="8" id="KW-0963">Cytoplasm</keyword>
<dbReference type="PRINTS" id="PR00982">
    <property type="entry name" value="TRNASYNTHLYS"/>
</dbReference>
<sequence>MSETPTAQATDADHLPEQLRIRREKRARILAEGGQAYPVAVERTHTLAAIRAAHADLPTDTATGEHVGVAGRVIFVRNKGKLCFSTLQEGDGTQLQVMISLNGVGEERLAAWKADVDLGDFVFVHGEVITSRTGELSVMADAWQMASKALRPLPVAHKELSEETRVRQRYVDLVLNPAARETARTRIAVVRAVRDVLTEQDFVEVETPMLQTQHGGAAARPFVTHSNALDIDLYLRIAPELFLKRAVVGGIDRVFEINRNFRNEGIDSTHSPEFAMLETYQAYGTYDDSARMTRELVQEVSRRALGTLTPTLADGTVYDLSGEWRSISMYPSLSEAAGQEVTPATSVDDLRALADRVGLAVPTDKGYGHGKLVEELWEHLVGSHISEPFFVRDFPVETSPLTRDHRSIPGVVEKWDLYVRGFELATGYSELIDPIIQRERFVDQARLARAGDDEAMVLDEEFLTAMEHGMPPTTGTGMGIDRLLMALTGLGIRDTILFPFVKPSE</sequence>
<feature type="binding site" evidence="8">
    <location>
        <position position="416"/>
    </location>
    <ligand>
        <name>Mg(2+)</name>
        <dbReference type="ChEBI" id="CHEBI:18420"/>
        <label>1</label>
    </ligand>
</feature>
<dbReference type="PANTHER" id="PTHR42918">
    <property type="entry name" value="LYSYL-TRNA SYNTHETASE"/>
    <property type="match status" value="1"/>
</dbReference>
<evidence type="ECO:0000256" key="3">
    <source>
        <dbReference type="ARBA" id="ARBA00022741"/>
    </source>
</evidence>
<evidence type="ECO:0000256" key="7">
    <source>
        <dbReference type="ARBA" id="ARBA00048573"/>
    </source>
</evidence>
<keyword evidence="4 8" id="KW-0067">ATP-binding</keyword>
<dbReference type="Pfam" id="PF01336">
    <property type="entry name" value="tRNA_anti-codon"/>
    <property type="match status" value="1"/>
</dbReference>
<feature type="binding site" evidence="8">
    <location>
        <position position="423"/>
    </location>
    <ligand>
        <name>Mg(2+)</name>
        <dbReference type="ChEBI" id="CHEBI:18420"/>
        <label>1</label>
    </ligand>
</feature>
<keyword evidence="5 8" id="KW-0460">Magnesium</keyword>
<dbReference type="PANTHER" id="PTHR42918:SF15">
    <property type="entry name" value="LYSINE--TRNA LIGASE, CHLOROPLASTIC_MITOCHONDRIAL"/>
    <property type="match status" value="1"/>
</dbReference>
<dbReference type="PROSITE" id="PS50862">
    <property type="entry name" value="AA_TRNA_LIGASE_II"/>
    <property type="match status" value="1"/>
</dbReference>
<dbReference type="Pfam" id="PF00152">
    <property type="entry name" value="tRNA-synt_2"/>
    <property type="match status" value="1"/>
</dbReference>
<dbReference type="RefSeq" id="WP_253655264.1">
    <property type="nucleotide sequence ID" value="NZ_BAAAOE010000001.1"/>
</dbReference>
<dbReference type="Gene3D" id="3.30.930.10">
    <property type="entry name" value="Bira Bifunctional Protein, Domain 2"/>
    <property type="match status" value="1"/>
</dbReference>
<comment type="subunit">
    <text evidence="8">Homodimer.</text>
</comment>
<dbReference type="CDD" id="cd04322">
    <property type="entry name" value="LysRS_N"/>
    <property type="match status" value="1"/>
</dbReference>
<accession>A0ABT1H722</accession>
<dbReference type="InterPro" id="IPR044136">
    <property type="entry name" value="Lys-tRNA-ligase_II_N"/>
</dbReference>
<dbReference type="InterPro" id="IPR002313">
    <property type="entry name" value="Lys-tRNA-ligase_II"/>
</dbReference>
<comment type="caution">
    <text evidence="11">The sequence shown here is derived from an EMBL/GenBank/DDBJ whole genome shotgun (WGS) entry which is preliminary data.</text>
</comment>
<keyword evidence="8" id="KW-0648">Protein biosynthesis</keyword>
<keyword evidence="1 8" id="KW-0436">Ligase</keyword>
<dbReference type="SUPFAM" id="SSF55681">
    <property type="entry name" value="Class II aaRS and biotin synthetases"/>
    <property type="match status" value="1"/>
</dbReference>
<comment type="catalytic activity">
    <reaction evidence="7 8 9">
        <text>tRNA(Lys) + L-lysine + ATP = L-lysyl-tRNA(Lys) + AMP + diphosphate</text>
        <dbReference type="Rhea" id="RHEA:20792"/>
        <dbReference type="Rhea" id="RHEA-COMP:9696"/>
        <dbReference type="Rhea" id="RHEA-COMP:9697"/>
        <dbReference type="ChEBI" id="CHEBI:30616"/>
        <dbReference type="ChEBI" id="CHEBI:32551"/>
        <dbReference type="ChEBI" id="CHEBI:33019"/>
        <dbReference type="ChEBI" id="CHEBI:78442"/>
        <dbReference type="ChEBI" id="CHEBI:78529"/>
        <dbReference type="ChEBI" id="CHEBI:456215"/>
        <dbReference type="EC" id="6.1.1.6"/>
    </reaction>
</comment>
<feature type="binding site" evidence="8">
    <location>
        <position position="423"/>
    </location>
    <ligand>
        <name>Mg(2+)</name>
        <dbReference type="ChEBI" id="CHEBI:18420"/>
        <label>2</label>
    </ligand>
</feature>
<reference evidence="11 12" key="1">
    <citation type="submission" date="2022-06" db="EMBL/GenBank/DDBJ databases">
        <title>Genomic Encyclopedia of Archaeal and Bacterial Type Strains, Phase II (KMG-II): from individual species to whole genera.</title>
        <authorList>
            <person name="Goeker M."/>
        </authorList>
    </citation>
    <scope>NUCLEOTIDE SEQUENCE [LARGE SCALE GENOMIC DNA]</scope>
    <source>
        <strain evidence="11 12">DSM 45037</strain>
    </source>
</reference>
<dbReference type="EC" id="6.1.1.6" evidence="8"/>
<evidence type="ECO:0000256" key="4">
    <source>
        <dbReference type="ARBA" id="ARBA00022840"/>
    </source>
</evidence>
<feature type="domain" description="Aminoacyl-transfer RNA synthetases class-II family profile" evidence="10">
    <location>
        <begin position="189"/>
        <end position="503"/>
    </location>
</feature>
<protein>
    <recommendedName>
        <fullName evidence="8">Lysine--tRNA ligase</fullName>
        <ecNumber evidence="8">6.1.1.6</ecNumber>
    </recommendedName>
    <alternativeName>
        <fullName evidence="8">Lysyl-tRNA synthetase</fullName>
        <shortName evidence="8">LysRS</shortName>
    </alternativeName>
</protein>
<dbReference type="InterPro" id="IPR004364">
    <property type="entry name" value="Aa-tRNA-synt_II"/>
</dbReference>
<keyword evidence="3 8" id="KW-0547">Nucleotide-binding</keyword>
<dbReference type="InterPro" id="IPR018149">
    <property type="entry name" value="Lys-tRNA-synth_II_C"/>
</dbReference>
<evidence type="ECO:0000256" key="2">
    <source>
        <dbReference type="ARBA" id="ARBA00022723"/>
    </source>
</evidence>
<proteinExistence type="inferred from homology"/>
<evidence type="ECO:0000256" key="9">
    <source>
        <dbReference type="RuleBase" id="RU000336"/>
    </source>
</evidence>